<protein>
    <submittedName>
        <fullName evidence="3">Uncharacterized protein</fullName>
    </submittedName>
</protein>
<keyword evidence="2" id="KW-0472">Membrane</keyword>
<dbReference type="Proteomes" id="UP001229421">
    <property type="component" value="Unassembled WGS sequence"/>
</dbReference>
<dbReference type="PANTHER" id="PTHR34947">
    <property type="entry name" value="TRANSMEMBRANE PROTEIN"/>
    <property type="match status" value="1"/>
</dbReference>
<evidence type="ECO:0000313" key="3">
    <source>
        <dbReference type="EMBL" id="KAK1440253.1"/>
    </source>
</evidence>
<feature type="transmembrane region" description="Helical" evidence="2">
    <location>
        <begin position="68"/>
        <end position="88"/>
    </location>
</feature>
<dbReference type="EMBL" id="JAUHHV010000001">
    <property type="protein sequence ID" value="KAK1440253.1"/>
    <property type="molecule type" value="Genomic_DNA"/>
</dbReference>
<evidence type="ECO:0000256" key="2">
    <source>
        <dbReference type="SAM" id="Phobius"/>
    </source>
</evidence>
<evidence type="ECO:0000313" key="4">
    <source>
        <dbReference type="Proteomes" id="UP001229421"/>
    </source>
</evidence>
<feature type="coiled-coil region" evidence="1">
    <location>
        <begin position="137"/>
        <end position="164"/>
    </location>
</feature>
<reference evidence="3" key="1">
    <citation type="journal article" date="2023" name="bioRxiv">
        <title>Improved chromosome-level genome assembly for marigold (Tagetes erecta).</title>
        <authorList>
            <person name="Jiang F."/>
            <person name="Yuan L."/>
            <person name="Wang S."/>
            <person name="Wang H."/>
            <person name="Xu D."/>
            <person name="Wang A."/>
            <person name="Fan W."/>
        </authorList>
    </citation>
    <scope>NUCLEOTIDE SEQUENCE</scope>
    <source>
        <strain evidence="3">WSJ</strain>
        <tissue evidence="3">Leaf</tissue>
    </source>
</reference>
<sequence length="175" mass="20308">MEQIEKKSLVLTTKGVTQLYLALSSATVLSFLLAYYYYYDYYCSILPNYEDLAYPIELLLTKRMDKTYVFLICNGILVVLVKTSGSLISQSSFDLKDHIYIKNIHDALQTLYEDDVVEDEELVIRVDGNNEDVNFLMENVGETIEELNKKFDEFIRKKKEEIRSDDDQLVLLASL</sequence>
<keyword evidence="4" id="KW-1185">Reference proteome</keyword>
<comment type="caution">
    <text evidence="3">The sequence shown here is derived from an EMBL/GenBank/DDBJ whole genome shotgun (WGS) entry which is preliminary data.</text>
</comment>
<gene>
    <name evidence="3" type="ORF">QVD17_06078</name>
</gene>
<evidence type="ECO:0000256" key="1">
    <source>
        <dbReference type="SAM" id="Coils"/>
    </source>
</evidence>
<keyword evidence="2" id="KW-0812">Transmembrane</keyword>
<feature type="transmembrane region" description="Helical" evidence="2">
    <location>
        <begin position="20"/>
        <end position="39"/>
    </location>
</feature>
<keyword evidence="2" id="KW-1133">Transmembrane helix</keyword>
<dbReference type="AlphaFoldDB" id="A0AAD8PB13"/>
<keyword evidence="1" id="KW-0175">Coiled coil</keyword>
<proteinExistence type="predicted"/>
<organism evidence="3 4">
    <name type="scientific">Tagetes erecta</name>
    <name type="common">African marigold</name>
    <dbReference type="NCBI Taxonomy" id="13708"/>
    <lineage>
        <taxon>Eukaryota</taxon>
        <taxon>Viridiplantae</taxon>
        <taxon>Streptophyta</taxon>
        <taxon>Embryophyta</taxon>
        <taxon>Tracheophyta</taxon>
        <taxon>Spermatophyta</taxon>
        <taxon>Magnoliopsida</taxon>
        <taxon>eudicotyledons</taxon>
        <taxon>Gunneridae</taxon>
        <taxon>Pentapetalae</taxon>
        <taxon>asterids</taxon>
        <taxon>campanulids</taxon>
        <taxon>Asterales</taxon>
        <taxon>Asteraceae</taxon>
        <taxon>Asteroideae</taxon>
        <taxon>Heliantheae alliance</taxon>
        <taxon>Tageteae</taxon>
        <taxon>Tagetes</taxon>
    </lineage>
</organism>
<accession>A0AAD8PB13</accession>
<dbReference type="PANTHER" id="PTHR34947:SF2">
    <property type="entry name" value="TRANSMEMBRANE PROTEIN"/>
    <property type="match status" value="1"/>
</dbReference>
<name>A0AAD8PB13_TARER</name>